<organism evidence="2 3">
    <name type="scientific">Sinomonas halotolerans</name>
    <dbReference type="NCBI Taxonomy" id="1644133"/>
    <lineage>
        <taxon>Bacteria</taxon>
        <taxon>Bacillati</taxon>
        <taxon>Actinomycetota</taxon>
        <taxon>Actinomycetes</taxon>
        <taxon>Micrococcales</taxon>
        <taxon>Micrococcaceae</taxon>
        <taxon>Sinomonas</taxon>
    </lineage>
</organism>
<feature type="transmembrane region" description="Helical" evidence="1">
    <location>
        <begin position="82"/>
        <end position="102"/>
    </location>
</feature>
<evidence type="ECO:0000256" key="1">
    <source>
        <dbReference type="SAM" id="Phobius"/>
    </source>
</evidence>
<feature type="transmembrane region" description="Helical" evidence="1">
    <location>
        <begin position="220"/>
        <end position="238"/>
    </location>
</feature>
<proteinExistence type="predicted"/>
<feature type="transmembrane region" description="Helical" evidence="1">
    <location>
        <begin position="6"/>
        <end position="24"/>
    </location>
</feature>
<protein>
    <recommendedName>
        <fullName evidence="4">Oligosaccharide repeat unit polymerase</fullName>
    </recommendedName>
</protein>
<keyword evidence="1" id="KW-0472">Membrane</keyword>
<keyword evidence="1" id="KW-1133">Transmembrane helix</keyword>
<feature type="transmembrane region" description="Helical" evidence="1">
    <location>
        <begin position="31"/>
        <end position="49"/>
    </location>
</feature>
<dbReference type="Proteomes" id="UP001422074">
    <property type="component" value="Unassembled WGS sequence"/>
</dbReference>
<feature type="transmembrane region" description="Helical" evidence="1">
    <location>
        <begin position="379"/>
        <end position="402"/>
    </location>
</feature>
<name>A0ABU9WYM9_9MICC</name>
<gene>
    <name evidence="2" type="ORF">ABCQ75_07040</name>
</gene>
<feature type="transmembrane region" description="Helical" evidence="1">
    <location>
        <begin position="198"/>
        <end position="213"/>
    </location>
</feature>
<comment type="caution">
    <text evidence="2">The sequence shown here is derived from an EMBL/GenBank/DDBJ whole genome shotgun (WGS) entry which is preliminary data.</text>
</comment>
<reference evidence="2 3" key="1">
    <citation type="submission" date="2024-05" db="EMBL/GenBank/DDBJ databases">
        <title>Sinomonas sp. nov., isolated from a waste landfill.</title>
        <authorList>
            <person name="Zhao Y."/>
        </authorList>
    </citation>
    <scope>NUCLEOTIDE SEQUENCE [LARGE SCALE GENOMIC DNA]</scope>
    <source>
        <strain evidence="2 3">CCTCC AB2014300</strain>
    </source>
</reference>
<evidence type="ECO:0000313" key="2">
    <source>
        <dbReference type="EMBL" id="MEN2744295.1"/>
    </source>
</evidence>
<feature type="transmembrane region" description="Helical" evidence="1">
    <location>
        <begin position="408"/>
        <end position="425"/>
    </location>
</feature>
<sequence>MTDFEIQLFLVFAIGVCLSIQALVAARIGGAVALLLMTQVVFWSLGYVARPLFLIVAKPTGSSLLTDPRLARAEYGEPMTGALGIVLVGLISYVAVVTAYFLSRKRDRSSNMMHLMPAGNDANRKLLVWCGLVLWAIGWLGRIDFLSAQSILSQLQPLAITGATLAIVGLKRSAISFVPLSAVLFIEVSWSFSFESKAAMVLPVLALCLRFILTNRTSALLKLLPIIAGSVLVGFFAIQSIRGIFTTSQAESLSSSVNGGTLAVYLLGLLQRFDGFSSVTDSYYLGPGNWQPASQYFMRVFENLIPKFGEAQEASVGQLWTREVRAYSIPDQYRDVPIAAGPIAEGYAMWGVLGVVALNVLLALMVIGLGRALMVRSVLLIVFAVSMSFNTGIYEVALQGWAGSVNKSLQAVAVALPILLLASLARNLKRGRTPLLPATAQAVEESGLRCTATRMSSVRKSAR</sequence>
<dbReference type="EMBL" id="JBDFRB010000004">
    <property type="protein sequence ID" value="MEN2744295.1"/>
    <property type="molecule type" value="Genomic_DNA"/>
</dbReference>
<feature type="transmembrane region" description="Helical" evidence="1">
    <location>
        <begin position="174"/>
        <end position="192"/>
    </location>
</feature>
<feature type="transmembrane region" description="Helical" evidence="1">
    <location>
        <begin position="347"/>
        <end position="367"/>
    </location>
</feature>
<keyword evidence="1" id="KW-0812">Transmembrane</keyword>
<feature type="transmembrane region" description="Helical" evidence="1">
    <location>
        <begin position="122"/>
        <end position="140"/>
    </location>
</feature>
<keyword evidence="3" id="KW-1185">Reference proteome</keyword>
<evidence type="ECO:0008006" key="4">
    <source>
        <dbReference type="Google" id="ProtNLM"/>
    </source>
</evidence>
<evidence type="ECO:0000313" key="3">
    <source>
        <dbReference type="Proteomes" id="UP001422074"/>
    </source>
</evidence>
<accession>A0ABU9WYM9</accession>
<dbReference type="RefSeq" id="WP_345884223.1">
    <property type="nucleotide sequence ID" value="NZ_JBDFRB010000004.1"/>
</dbReference>